<dbReference type="GeneID" id="2872872"/>
<dbReference type="eggNOG" id="ENOG502SJQV">
    <property type="taxonomic scope" value="Eukaryota"/>
</dbReference>
<evidence type="ECO:0000313" key="2">
    <source>
        <dbReference type="Proteomes" id="UP000000560"/>
    </source>
</evidence>
<name>Q5B305_EMENI</name>
<evidence type="ECO:0008006" key="3">
    <source>
        <dbReference type="Google" id="ProtNLM"/>
    </source>
</evidence>
<protein>
    <recommendedName>
        <fullName evidence="3">F-box domain-containing protein</fullName>
    </recommendedName>
</protein>
<dbReference type="RefSeq" id="XP_662679.1">
    <property type="nucleotide sequence ID" value="XM_657587.1"/>
</dbReference>
<reference evidence="2" key="1">
    <citation type="journal article" date="2005" name="Nature">
        <title>Sequencing of Aspergillus nidulans and comparative analysis with A. fumigatus and A. oryzae.</title>
        <authorList>
            <person name="Galagan J.E."/>
            <person name="Calvo S.E."/>
            <person name="Cuomo C."/>
            <person name="Ma L.J."/>
            <person name="Wortman J.R."/>
            <person name="Batzoglou S."/>
            <person name="Lee S.I."/>
            <person name="Basturkmen M."/>
            <person name="Spevak C.C."/>
            <person name="Clutterbuck J."/>
            <person name="Kapitonov V."/>
            <person name="Jurka J."/>
            <person name="Scazzocchio C."/>
            <person name="Farman M."/>
            <person name="Butler J."/>
            <person name="Purcell S."/>
            <person name="Harris S."/>
            <person name="Braus G.H."/>
            <person name="Draht O."/>
            <person name="Busch S."/>
            <person name="D'Enfert C."/>
            <person name="Bouchier C."/>
            <person name="Goldman G.H."/>
            <person name="Bell-Pedersen D."/>
            <person name="Griffiths-Jones S."/>
            <person name="Doonan J.H."/>
            <person name="Yu J."/>
            <person name="Vienken K."/>
            <person name="Pain A."/>
            <person name="Freitag M."/>
            <person name="Selker E.U."/>
            <person name="Archer D.B."/>
            <person name="Penalva M.A."/>
            <person name="Oakley B.R."/>
            <person name="Momany M."/>
            <person name="Tanaka T."/>
            <person name="Kumagai T."/>
            <person name="Asai K."/>
            <person name="Machida M."/>
            <person name="Nierman W.C."/>
            <person name="Denning D.W."/>
            <person name="Caddick M."/>
            <person name="Hynes M."/>
            <person name="Paoletti M."/>
            <person name="Fischer R."/>
            <person name="Miller B."/>
            <person name="Dyer P."/>
            <person name="Sachs M.S."/>
            <person name="Osmani S.A."/>
            <person name="Birren B.W."/>
        </authorList>
    </citation>
    <scope>NUCLEOTIDE SEQUENCE [LARGE SCALE GENOMIC DNA]</scope>
    <source>
        <strain evidence="2">FGSC A4 / ATCC 38163 / CBS 112.46 / NRRL 194 / M139</strain>
    </source>
</reference>
<dbReference type="VEuPathDB" id="FungiDB:AN5075"/>
<dbReference type="OMA" id="LEEAIWI"/>
<keyword evidence="2" id="KW-1185">Reference proteome</keyword>
<gene>
    <name evidence="1" type="ORF">ANIA_05075</name>
</gene>
<reference evidence="2" key="2">
    <citation type="journal article" date="2009" name="Fungal Genet. Biol.">
        <title>The 2008 update of the Aspergillus nidulans genome annotation: a community effort.</title>
        <authorList>
            <person name="Wortman J.R."/>
            <person name="Gilsenan J.M."/>
            <person name="Joardar V."/>
            <person name="Deegan J."/>
            <person name="Clutterbuck J."/>
            <person name="Andersen M.R."/>
            <person name="Archer D."/>
            <person name="Bencina M."/>
            <person name="Braus G."/>
            <person name="Coutinho P."/>
            <person name="von Dohren H."/>
            <person name="Doonan J."/>
            <person name="Driessen A.J."/>
            <person name="Durek P."/>
            <person name="Espeso E."/>
            <person name="Fekete E."/>
            <person name="Flipphi M."/>
            <person name="Estrada C.G."/>
            <person name="Geysens S."/>
            <person name="Goldman G."/>
            <person name="de Groot P.W."/>
            <person name="Hansen K."/>
            <person name="Harris S.D."/>
            <person name="Heinekamp T."/>
            <person name="Helmstaedt K."/>
            <person name="Henrissat B."/>
            <person name="Hofmann G."/>
            <person name="Homan T."/>
            <person name="Horio T."/>
            <person name="Horiuchi H."/>
            <person name="James S."/>
            <person name="Jones M."/>
            <person name="Karaffa L."/>
            <person name="Karanyi Z."/>
            <person name="Kato M."/>
            <person name="Keller N."/>
            <person name="Kelly D.E."/>
            <person name="Kiel J.A."/>
            <person name="Kim J.M."/>
            <person name="van der Klei I.J."/>
            <person name="Klis F.M."/>
            <person name="Kovalchuk A."/>
            <person name="Krasevec N."/>
            <person name="Kubicek C.P."/>
            <person name="Liu B."/>
            <person name="Maccabe A."/>
            <person name="Meyer V."/>
            <person name="Mirabito P."/>
            <person name="Miskei M."/>
            <person name="Mos M."/>
            <person name="Mullins J."/>
            <person name="Nelson D.R."/>
            <person name="Nielsen J."/>
            <person name="Oakley B.R."/>
            <person name="Osmani S.A."/>
            <person name="Pakula T."/>
            <person name="Paszewski A."/>
            <person name="Paulsen I."/>
            <person name="Pilsyk S."/>
            <person name="Pocsi I."/>
            <person name="Punt P.J."/>
            <person name="Ram A.F."/>
            <person name="Ren Q."/>
            <person name="Robellet X."/>
            <person name="Robson G."/>
            <person name="Seiboth B."/>
            <person name="van Solingen P."/>
            <person name="Specht T."/>
            <person name="Sun J."/>
            <person name="Taheri-Talesh N."/>
            <person name="Takeshita N."/>
            <person name="Ussery D."/>
            <person name="vanKuyk P.A."/>
            <person name="Visser H."/>
            <person name="van de Vondervoort P.J."/>
            <person name="de Vries R.P."/>
            <person name="Walton J."/>
            <person name="Xiang X."/>
            <person name="Xiong Y."/>
            <person name="Zeng A.P."/>
            <person name="Brandt B.W."/>
            <person name="Cornell M.J."/>
            <person name="van den Hondel C.A."/>
            <person name="Visser J."/>
            <person name="Oliver S.G."/>
            <person name="Turner G."/>
        </authorList>
    </citation>
    <scope>GENOME REANNOTATION</scope>
    <source>
        <strain evidence="2">FGSC A4 / ATCC 38163 / CBS 112.46 / NRRL 194 / M139</strain>
    </source>
</reference>
<dbReference type="STRING" id="227321.Q5B305"/>
<dbReference type="HOGENOM" id="CLU_354122_0_0_1"/>
<dbReference type="InParanoid" id="Q5B305"/>
<dbReference type="Proteomes" id="UP000000560">
    <property type="component" value="Chromosome III"/>
</dbReference>
<accession>C8V804</accession>
<dbReference type="OrthoDB" id="5422579at2759"/>
<evidence type="ECO:0000313" key="1">
    <source>
        <dbReference type="EMBL" id="CBF76143.1"/>
    </source>
</evidence>
<proteinExistence type="predicted"/>
<sequence length="793" mass="90006">MKREEDGLDKPCLFKWSPSDLILCLCSANSREMKEALVAELQGPAPCYEPDFPGLFPVHSMDLIELWLAAKTTLYSTLLDRYGPLLDVGSQYKILPRFQFTTLSPYWQPQNQNQNQNRPRPALIELSARVSGAPVLTVMLETKVTYHSVLGNATAGPMMFYTGAAIHWTMLGFFVAEPSNRLGEVWSNAFFQQQGLMVRLFSYEYDSVDTFSTGFGRVSGEADGLLNHISTVRPKAALVNASQNGHYAEIKSATNLDSQISRFTLPPPYKEGDVCRAKLTRVRMNALPTEIIAIIAGYLPNSGIKTLRLTCRTLCNTVRLRLDRVFLSANPLNIAVFRAIADSETFRHGIKEIIWDDARFLQVPYGEFHIADSREDLRIDKESGCLQWFVDACKKNREDLQMRKFAHLDRGKMPKQIVVAEEQAATELPLWICWQYYQNLLQQQEEVIVFNKDAQALEYGLRRFPALKRVTVTPAAHGWIFTPLYETPMIRAFPRGFNYPIPRGWPSVSSSGTYRPRAQPWEDEATKKDYRGFGIITRALASYTKHQVSELIIDAHALDTGLNCRVFEEPNPEYDDLVTILRRPGFTRLDLSLSVRGQEWTGWPCFRNGYLRRALAEAHDLKHIALSTDVEEDPASDTTVPETGGGRAQLVSLRTILPTEKWHSLRYFSLSNFLVDKNDIIAILSSLPPTLRFVHIGFLYFVDHGGSYRELLEDMRDQLDWRSRDPTIRPVVSVAKPTMYIQIGHAIWLDGEVSQFLYGDGPNPFYNGGDAVGEVGVVRDAFMDGVEWRNRGY</sequence>
<organism evidence="1 2">
    <name type="scientific">Emericella nidulans (strain FGSC A4 / ATCC 38163 / CBS 112.46 / NRRL 194 / M139)</name>
    <name type="common">Aspergillus nidulans</name>
    <dbReference type="NCBI Taxonomy" id="227321"/>
    <lineage>
        <taxon>Eukaryota</taxon>
        <taxon>Fungi</taxon>
        <taxon>Dikarya</taxon>
        <taxon>Ascomycota</taxon>
        <taxon>Pezizomycotina</taxon>
        <taxon>Eurotiomycetes</taxon>
        <taxon>Eurotiomycetidae</taxon>
        <taxon>Eurotiales</taxon>
        <taxon>Aspergillaceae</taxon>
        <taxon>Aspergillus</taxon>
        <taxon>Aspergillus subgen. Nidulantes</taxon>
    </lineage>
</organism>
<dbReference type="EMBL" id="BN001303">
    <property type="protein sequence ID" value="CBF76143.1"/>
    <property type="molecule type" value="Genomic_DNA"/>
</dbReference>
<dbReference type="AlphaFoldDB" id="Q5B305"/>
<dbReference type="KEGG" id="ani:ANIA_05075"/>
<accession>Q5B305</accession>